<protein>
    <recommendedName>
        <fullName evidence="8">Cytochrome P450</fullName>
    </recommendedName>
</protein>
<evidence type="ECO:0000256" key="2">
    <source>
        <dbReference type="ARBA" id="ARBA00022617"/>
    </source>
</evidence>
<evidence type="ECO:0000256" key="1">
    <source>
        <dbReference type="ARBA" id="ARBA00010617"/>
    </source>
</evidence>
<dbReference type="GO" id="GO:0004497">
    <property type="term" value="F:monooxygenase activity"/>
    <property type="evidence" value="ECO:0007669"/>
    <property type="project" value="UniProtKB-KW"/>
</dbReference>
<dbReference type="InterPro" id="IPR001128">
    <property type="entry name" value="Cyt_P450"/>
</dbReference>
<evidence type="ECO:0000313" key="7">
    <source>
        <dbReference type="EMBL" id="VAW13419.1"/>
    </source>
</evidence>
<dbReference type="InterPro" id="IPR017972">
    <property type="entry name" value="Cyt_P450_CS"/>
</dbReference>
<keyword evidence="6" id="KW-0503">Monooxygenase</keyword>
<dbReference type="InterPro" id="IPR002401">
    <property type="entry name" value="Cyt_P450_E_grp-I"/>
</dbReference>
<keyword evidence="2" id="KW-0349">Heme</keyword>
<dbReference type="PRINTS" id="PR00463">
    <property type="entry name" value="EP450I"/>
</dbReference>
<dbReference type="CDD" id="cd20620">
    <property type="entry name" value="CYP132-like"/>
    <property type="match status" value="1"/>
</dbReference>
<accession>A0A3B0TMH9</accession>
<dbReference type="PANTHER" id="PTHR24291">
    <property type="entry name" value="CYTOCHROME P450 FAMILY 4"/>
    <property type="match status" value="1"/>
</dbReference>
<comment type="similarity">
    <text evidence="1">Belongs to the cytochrome P450 family.</text>
</comment>
<dbReference type="Gene3D" id="1.10.630.10">
    <property type="entry name" value="Cytochrome P450"/>
    <property type="match status" value="1"/>
</dbReference>
<dbReference type="GO" id="GO:0020037">
    <property type="term" value="F:heme binding"/>
    <property type="evidence" value="ECO:0007669"/>
    <property type="project" value="InterPro"/>
</dbReference>
<dbReference type="GO" id="GO:0005506">
    <property type="term" value="F:iron ion binding"/>
    <property type="evidence" value="ECO:0007669"/>
    <property type="project" value="InterPro"/>
</dbReference>
<dbReference type="PROSITE" id="PS00086">
    <property type="entry name" value="CYTOCHROME_P450"/>
    <property type="match status" value="1"/>
</dbReference>
<reference evidence="7" key="1">
    <citation type="submission" date="2018-06" db="EMBL/GenBank/DDBJ databases">
        <authorList>
            <person name="Zhirakovskaya E."/>
        </authorList>
    </citation>
    <scope>NUCLEOTIDE SEQUENCE</scope>
</reference>
<sequence length="481" mass="53921">MVSEATAKAIAAKARAMGVPPRAPVRKSAFRTTRPNLLPRAISPFRALHLARQNVIAVWRPEAYFAPFMAEKFLFRWMYVANNPDAVRHVMVTNVGNYWKSGAMQKALKPLVGNGSIVSNGETWKRQRRINIPAFHHSRIKIFTGYMVDEAARMIEAWAARGPGATVEIGVEMANVTARVVCRSMFSEDLGEKGRSVFRAFTKYQEALRQIDYAEMLGLPRWLSQRPSARQRAACKVIDDVIYAIIDERSGGGHDRGDFLSALLAARDEDTGTGLTREELRDEMAVIFLAGHETTANTICWALYLLSQDAEVQARLVDEIEVVLGGRTPAHDDLDDLVYTRAVVNETLRLYPPVPVFSRQVLGPDEIDGVPIVPGSNMIISPWLIHRHRLIWDRPDRFIPDRFLPGEQRGRSKFAHIPFGAGPRTCIGAAFGEYEAMLILVSIIQRFKLSLPQGFKVTPQARLSLRPSPGLPMMLEQRQRG</sequence>
<name>A0A3B0TMH9_9ZZZZ</name>
<dbReference type="EMBL" id="UOEM01000061">
    <property type="protein sequence ID" value="VAW13419.1"/>
    <property type="molecule type" value="Genomic_DNA"/>
</dbReference>
<dbReference type="SUPFAM" id="SSF48264">
    <property type="entry name" value="Cytochrome P450"/>
    <property type="match status" value="1"/>
</dbReference>
<dbReference type="AlphaFoldDB" id="A0A3B0TMH9"/>
<proteinExistence type="inferred from homology"/>
<evidence type="ECO:0000256" key="5">
    <source>
        <dbReference type="ARBA" id="ARBA00023004"/>
    </source>
</evidence>
<gene>
    <name evidence="7" type="ORF">MNBD_ALPHA09-2118</name>
</gene>
<dbReference type="PANTHER" id="PTHR24291:SF50">
    <property type="entry name" value="BIFUNCTIONAL ALBAFLAVENONE MONOOXYGENASE_TERPENE SYNTHASE"/>
    <property type="match status" value="1"/>
</dbReference>
<dbReference type="InterPro" id="IPR050196">
    <property type="entry name" value="Cytochrome_P450_Monoox"/>
</dbReference>
<organism evidence="7">
    <name type="scientific">hydrothermal vent metagenome</name>
    <dbReference type="NCBI Taxonomy" id="652676"/>
    <lineage>
        <taxon>unclassified sequences</taxon>
        <taxon>metagenomes</taxon>
        <taxon>ecological metagenomes</taxon>
    </lineage>
</organism>
<dbReference type="Pfam" id="PF00067">
    <property type="entry name" value="p450"/>
    <property type="match status" value="1"/>
</dbReference>
<keyword evidence="5" id="KW-0408">Iron</keyword>
<evidence type="ECO:0000256" key="4">
    <source>
        <dbReference type="ARBA" id="ARBA00023002"/>
    </source>
</evidence>
<dbReference type="PRINTS" id="PR00385">
    <property type="entry name" value="P450"/>
</dbReference>
<evidence type="ECO:0000256" key="6">
    <source>
        <dbReference type="ARBA" id="ARBA00023033"/>
    </source>
</evidence>
<keyword evidence="4" id="KW-0560">Oxidoreductase</keyword>
<evidence type="ECO:0008006" key="8">
    <source>
        <dbReference type="Google" id="ProtNLM"/>
    </source>
</evidence>
<dbReference type="InterPro" id="IPR036396">
    <property type="entry name" value="Cyt_P450_sf"/>
</dbReference>
<keyword evidence="3" id="KW-0479">Metal-binding</keyword>
<evidence type="ECO:0000256" key="3">
    <source>
        <dbReference type="ARBA" id="ARBA00022723"/>
    </source>
</evidence>
<dbReference type="GO" id="GO:0016705">
    <property type="term" value="F:oxidoreductase activity, acting on paired donors, with incorporation or reduction of molecular oxygen"/>
    <property type="evidence" value="ECO:0007669"/>
    <property type="project" value="InterPro"/>
</dbReference>